<evidence type="ECO:0000313" key="6">
    <source>
        <dbReference type="Proteomes" id="UP000681720"/>
    </source>
</evidence>
<organism evidence="5 6">
    <name type="scientific">Rotaria magnacalcarata</name>
    <dbReference type="NCBI Taxonomy" id="392030"/>
    <lineage>
        <taxon>Eukaryota</taxon>
        <taxon>Metazoa</taxon>
        <taxon>Spiralia</taxon>
        <taxon>Gnathifera</taxon>
        <taxon>Rotifera</taxon>
        <taxon>Eurotatoria</taxon>
        <taxon>Bdelloidea</taxon>
        <taxon>Philodinida</taxon>
        <taxon>Philodinidae</taxon>
        <taxon>Rotaria</taxon>
    </lineage>
</organism>
<proteinExistence type="inferred from homology"/>
<evidence type="ECO:0008006" key="7">
    <source>
        <dbReference type="Google" id="ProtNLM"/>
    </source>
</evidence>
<dbReference type="AlphaFoldDB" id="A0A8S3A8X1"/>
<dbReference type="Gene3D" id="2.130.10.10">
    <property type="entry name" value="YVTN repeat-like/Quinoprotein amine dehydrogenase"/>
    <property type="match status" value="1"/>
</dbReference>
<reference evidence="5" key="1">
    <citation type="submission" date="2021-02" db="EMBL/GenBank/DDBJ databases">
        <authorList>
            <person name="Nowell W R."/>
        </authorList>
    </citation>
    <scope>NUCLEOTIDE SEQUENCE</scope>
</reference>
<evidence type="ECO:0000256" key="4">
    <source>
        <dbReference type="SAM" id="MobiDB-lite"/>
    </source>
</evidence>
<feature type="non-terminal residue" evidence="5">
    <location>
        <position position="1"/>
    </location>
</feature>
<dbReference type="SUPFAM" id="SSF50978">
    <property type="entry name" value="WD40 repeat-like"/>
    <property type="match status" value="1"/>
</dbReference>
<keyword evidence="2" id="KW-0677">Repeat</keyword>
<feature type="region of interest" description="Disordered" evidence="4">
    <location>
        <begin position="209"/>
        <end position="248"/>
    </location>
</feature>
<dbReference type="Pfam" id="PF21032">
    <property type="entry name" value="PROPPIN"/>
    <property type="match status" value="1"/>
</dbReference>
<sequence length="248" mass="27388">AMAFDMAGAKIATASNKGTVIRIHSSIDGLCLFEFRRGVRRVATVYSLAFSPDSMYLAASSNTETIHIFRLVNQEEKPSEVASSWMNSFGRMLGGMAYYLPKHTTEVLTQDRAFASVHSQSAGTKTTIAMNIFNKTLKLFVAGYDGVLSVYEVNTNEGGECKQISQHLLFNMTQNLSNMQTITTNDRQNSLGGSKQLYPTNTIQNESHSISVSSKLTNEKLSTDQPFSTAVDDKDFPKLPLPPKYDDE</sequence>
<name>A0A8S3A8X1_9BILA</name>
<comment type="caution">
    <text evidence="5">The sequence shown here is derived from an EMBL/GenBank/DDBJ whole genome shotgun (WGS) entry which is preliminary data.</text>
</comment>
<evidence type="ECO:0000256" key="2">
    <source>
        <dbReference type="ARBA" id="ARBA00022737"/>
    </source>
</evidence>
<comment type="similarity">
    <text evidence="3">Belongs to the WD repeat PROPPIN family.</text>
</comment>
<dbReference type="EMBL" id="CAJOBJ010127733">
    <property type="protein sequence ID" value="CAF4707525.1"/>
    <property type="molecule type" value="Genomic_DNA"/>
</dbReference>
<dbReference type="PANTHER" id="PTHR11227">
    <property type="entry name" value="WD-REPEAT PROTEIN INTERACTING WITH PHOSPHOINOSIDES WIPI -RELATED"/>
    <property type="match status" value="1"/>
</dbReference>
<accession>A0A8S3A8X1</accession>
<gene>
    <name evidence="5" type="ORF">GIL414_LOCUS43316</name>
</gene>
<evidence type="ECO:0000256" key="1">
    <source>
        <dbReference type="ARBA" id="ARBA00022574"/>
    </source>
</evidence>
<dbReference type="InterPro" id="IPR036322">
    <property type="entry name" value="WD40_repeat_dom_sf"/>
</dbReference>
<protein>
    <recommendedName>
        <fullName evidence="7">WD repeat domain phosphoinositide-interacting protein 2</fullName>
    </recommendedName>
</protein>
<feature type="compositionally biased region" description="Pro residues" evidence="4">
    <location>
        <begin position="239"/>
        <end position="248"/>
    </location>
</feature>
<dbReference type="Proteomes" id="UP000681720">
    <property type="component" value="Unassembled WGS sequence"/>
</dbReference>
<evidence type="ECO:0000256" key="3">
    <source>
        <dbReference type="ARBA" id="ARBA00025740"/>
    </source>
</evidence>
<dbReference type="InterPro" id="IPR048720">
    <property type="entry name" value="PROPPIN"/>
</dbReference>
<dbReference type="InterPro" id="IPR015943">
    <property type="entry name" value="WD40/YVTN_repeat-like_dom_sf"/>
</dbReference>
<keyword evidence="1" id="KW-0853">WD repeat</keyword>
<evidence type="ECO:0000313" key="5">
    <source>
        <dbReference type="EMBL" id="CAF4707525.1"/>
    </source>
</evidence>